<evidence type="ECO:0000313" key="1">
    <source>
        <dbReference type="EMBL" id="CAA9278672.1"/>
    </source>
</evidence>
<organism evidence="1">
    <name type="scientific">uncultured Acidimicrobiales bacterium</name>
    <dbReference type="NCBI Taxonomy" id="310071"/>
    <lineage>
        <taxon>Bacteria</taxon>
        <taxon>Bacillati</taxon>
        <taxon>Actinomycetota</taxon>
        <taxon>Acidimicrobiia</taxon>
        <taxon>Acidimicrobiales</taxon>
        <taxon>environmental samples</taxon>
    </lineage>
</organism>
<sequence length="100" mass="10549">MSIPIACSLDVAARPRRLADWQKVTTHVQSREPIEGGVRLVLGRGAPVGSIAELAAAEQSCCSFFAFALTLDGRGAALEVRAPAEGLTMIEELFSPPPTT</sequence>
<gene>
    <name evidence="1" type="ORF">AVDCRST_MAG76-3863</name>
</gene>
<dbReference type="EMBL" id="CADCSZ010000226">
    <property type="protein sequence ID" value="CAA9278672.1"/>
    <property type="molecule type" value="Genomic_DNA"/>
</dbReference>
<proteinExistence type="predicted"/>
<reference evidence="1" key="1">
    <citation type="submission" date="2020-02" db="EMBL/GenBank/DDBJ databases">
        <authorList>
            <person name="Meier V. D."/>
        </authorList>
    </citation>
    <scope>NUCLEOTIDE SEQUENCE</scope>
    <source>
        <strain evidence="1">AVDCRST_MAG76</strain>
    </source>
</reference>
<accession>A0A6J4JJM2</accession>
<protein>
    <submittedName>
        <fullName evidence="1">Uncharacterized protein</fullName>
    </submittedName>
</protein>
<name>A0A6J4JJM2_9ACTN</name>
<dbReference type="AlphaFoldDB" id="A0A6J4JJM2"/>